<evidence type="ECO:0000313" key="2">
    <source>
        <dbReference type="Proteomes" id="UP001152795"/>
    </source>
</evidence>
<accession>A0A7D9JNL5</accession>
<keyword evidence="2" id="KW-1185">Reference proteome</keyword>
<feature type="non-terminal residue" evidence="1">
    <location>
        <position position="1"/>
    </location>
</feature>
<name>A0A7D9JNL5_PARCT</name>
<dbReference type="Proteomes" id="UP001152795">
    <property type="component" value="Unassembled WGS sequence"/>
</dbReference>
<sequence>HTQSGQCITKGRLVINTPDLALPYYAVMSDNCLGVESQFRYLNNSELLQNIETGGTFRPTHEKVYRRRLTLFYAVANKSLKYQISRVNHLKQTAAGGLSFHNVNACAQKSKTFPYMGKSSCCNNAEQKFTF</sequence>
<comment type="caution">
    <text evidence="1">The sequence shown here is derived from an EMBL/GenBank/DDBJ whole genome shotgun (WGS) entry which is preliminary data.</text>
</comment>
<reference evidence="1" key="1">
    <citation type="submission" date="2020-04" db="EMBL/GenBank/DDBJ databases">
        <authorList>
            <person name="Alioto T."/>
            <person name="Alioto T."/>
            <person name="Gomez Garrido J."/>
        </authorList>
    </citation>
    <scope>NUCLEOTIDE SEQUENCE</scope>
    <source>
        <strain evidence="1">A484AB</strain>
    </source>
</reference>
<feature type="non-terminal residue" evidence="1">
    <location>
        <position position="131"/>
    </location>
</feature>
<organism evidence="1 2">
    <name type="scientific">Paramuricea clavata</name>
    <name type="common">Red gorgonian</name>
    <name type="synonym">Violescent sea-whip</name>
    <dbReference type="NCBI Taxonomy" id="317549"/>
    <lineage>
        <taxon>Eukaryota</taxon>
        <taxon>Metazoa</taxon>
        <taxon>Cnidaria</taxon>
        <taxon>Anthozoa</taxon>
        <taxon>Octocorallia</taxon>
        <taxon>Malacalcyonacea</taxon>
        <taxon>Plexauridae</taxon>
        <taxon>Paramuricea</taxon>
    </lineage>
</organism>
<proteinExistence type="predicted"/>
<protein>
    <submittedName>
        <fullName evidence="1">Uncharacterized protein</fullName>
    </submittedName>
</protein>
<gene>
    <name evidence="1" type="ORF">PACLA_8A031551</name>
</gene>
<dbReference type="EMBL" id="CACRXK020019239">
    <property type="protein sequence ID" value="CAB4033432.1"/>
    <property type="molecule type" value="Genomic_DNA"/>
</dbReference>
<dbReference type="AlphaFoldDB" id="A0A7D9JNL5"/>
<evidence type="ECO:0000313" key="1">
    <source>
        <dbReference type="EMBL" id="CAB4033432.1"/>
    </source>
</evidence>